<sequence length="259" mass="27247">MPRVAVAGVAVEPPAVLSNKRGEGLSLPELKSRLKELKLPTSGTKPELVTRYEAAAGAGAASQAAPAASEAAAVAQTTAEDALPPPSQETRELAVSSPNGRRAKRPREATEAKSPRAPPKSPKTPKSPREKRAKESKDGDAKAAVAETGITEDIEEALFAELFFEQEKPGAGSLPEAEDADDRPLIPGVAQGEQKPPVPRLPPAEKPAAPHQILADAAAEGLLAVPDFQADFVRQNPHQELLKYIGGSNIWWNPGLKAL</sequence>
<feature type="domain" description="SAP" evidence="2">
    <location>
        <begin position="22"/>
        <end position="56"/>
    </location>
</feature>
<feature type="non-terminal residue" evidence="3">
    <location>
        <position position="259"/>
    </location>
</feature>
<feature type="compositionally biased region" description="Basic and acidic residues" evidence="1">
    <location>
        <begin position="127"/>
        <end position="141"/>
    </location>
</feature>
<feature type="compositionally biased region" description="Pro residues" evidence="1">
    <location>
        <begin position="196"/>
        <end position="205"/>
    </location>
</feature>
<gene>
    <name evidence="3" type="ORF">PGLA1383_LOCUS46448</name>
</gene>
<dbReference type="InterPro" id="IPR003034">
    <property type="entry name" value="SAP_dom"/>
</dbReference>
<dbReference type="AlphaFoldDB" id="A0A813GXQ1"/>
<dbReference type="Pfam" id="PF02037">
    <property type="entry name" value="SAP"/>
    <property type="match status" value="1"/>
</dbReference>
<organism evidence="3 4">
    <name type="scientific">Polarella glacialis</name>
    <name type="common">Dinoflagellate</name>
    <dbReference type="NCBI Taxonomy" id="89957"/>
    <lineage>
        <taxon>Eukaryota</taxon>
        <taxon>Sar</taxon>
        <taxon>Alveolata</taxon>
        <taxon>Dinophyceae</taxon>
        <taxon>Suessiales</taxon>
        <taxon>Suessiaceae</taxon>
        <taxon>Polarella</taxon>
    </lineage>
</organism>
<feature type="compositionally biased region" description="Low complexity" evidence="1">
    <location>
        <begin position="56"/>
        <end position="82"/>
    </location>
</feature>
<dbReference type="Gene3D" id="1.10.720.30">
    <property type="entry name" value="SAP domain"/>
    <property type="match status" value="1"/>
</dbReference>
<feature type="region of interest" description="Disordered" evidence="1">
    <location>
        <begin position="161"/>
        <end position="209"/>
    </location>
</feature>
<evidence type="ECO:0000313" key="4">
    <source>
        <dbReference type="Proteomes" id="UP000654075"/>
    </source>
</evidence>
<dbReference type="PROSITE" id="PS50800">
    <property type="entry name" value="SAP"/>
    <property type="match status" value="1"/>
</dbReference>
<accession>A0A813GXQ1</accession>
<proteinExistence type="predicted"/>
<feature type="region of interest" description="Disordered" evidence="1">
    <location>
        <begin position="56"/>
        <end position="149"/>
    </location>
</feature>
<evidence type="ECO:0000259" key="2">
    <source>
        <dbReference type="PROSITE" id="PS50800"/>
    </source>
</evidence>
<dbReference type="SMART" id="SM00513">
    <property type="entry name" value="SAP"/>
    <property type="match status" value="1"/>
</dbReference>
<evidence type="ECO:0000313" key="3">
    <source>
        <dbReference type="EMBL" id="CAE8630051.1"/>
    </source>
</evidence>
<name>A0A813GXQ1_POLGL</name>
<protein>
    <recommendedName>
        <fullName evidence="2">SAP domain-containing protein</fullName>
    </recommendedName>
</protein>
<dbReference type="InterPro" id="IPR036361">
    <property type="entry name" value="SAP_dom_sf"/>
</dbReference>
<dbReference type="EMBL" id="CAJNNV010029779">
    <property type="protein sequence ID" value="CAE8630051.1"/>
    <property type="molecule type" value="Genomic_DNA"/>
</dbReference>
<keyword evidence="4" id="KW-1185">Reference proteome</keyword>
<evidence type="ECO:0000256" key="1">
    <source>
        <dbReference type="SAM" id="MobiDB-lite"/>
    </source>
</evidence>
<comment type="caution">
    <text evidence="3">The sequence shown here is derived from an EMBL/GenBank/DDBJ whole genome shotgun (WGS) entry which is preliminary data.</text>
</comment>
<dbReference type="Proteomes" id="UP000654075">
    <property type="component" value="Unassembled WGS sequence"/>
</dbReference>
<reference evidence="3" key="1">
    <citation type="submission" date="2021-02" db="EMBL/GenBank/DDBJ databases">
        <authorList>
            <person name="Dougan E. K."/>
            <person name="Rhodes N."/>
            <person name="Thang M."/>
            <person name="Chan C."/>
        </authorList>
    </citation>
    <scope>NUCLEOTIDE SEQUENCE</scope>
</reference>